<name>A0AAQ4EZS7_AMBAM</name>
<protein>
    <submittedName>
        <fullName evidence="2">Uncharacterized protein</fullName>
    </submittedName>
</protein>
<evidence type="ECO:0000313" key="2">
    <source>
        <dbReference type="EMBL" id="KAK8779963.1"/>
    </source>
</evidence>
<keyword evidence="3" id="KW-1185">Reference proteome</keyword>
<proteinExistence type="predicted"/>
<reference evidence="2 3" key="1">
    <citation type="journal article" date="2023" name="Arcadia Sci">
        <title>De novo assembly of a long-read Amblyomma americanum tick genome.</title>
        <authorList>
            <person name="Chou S."/>
            <person name="Poskanzer K.E."/>
            <person name="Rollins M."/>
            <person name="Thuy-Boun P.S."/>
        </authorList>
    </citation>
    <scope>NUCLEOTIDE SEQUENCE [LARGE SCALE GENOMIC DNA]</scope>
    <source>
        <strain evidence="2">F_SG_1</strain>
        <tissue evidence="2">Salivary glands</tissue>
    </source>
</reference>
<feature type="region of interest" description="Disordered" evidence="1">
    <location>
        <begin position="73"/>
        <end position="109"/>
    </location>
</feature>
<evidence type="ECO:0000313" key="3">
    <source>
        <dbReference type="Proteomes" id="UP001321473"/>
    </source>
</evidence>
<feature type="compositionally biased region" description="Low complexity" evidence="1">
    <location>
        <begin position="1"/>
        <end position="10"/>
    </location>
</feature>
<sequence>MLAQASAGVRGRAGRARREPRIRRRLEAHLPGVLEHAAVVLPPAGGAAGAPLRPHLGAALLAALAAARVGADARAAHLRRAAPRRAQGLGRPGANPSGPGVPVHRQGGR</sequence>
<evidence type="ECO:0000256" key="1">
    <source>
        <dbReference type="SAM" id="MobiDB-lite"/>
    </source>
</evidence>
<gene>
    <name evidence="2" type="ORF">V5799_018701</name>
</gene>
<feature type="region of interest" description="Disordered" evidence="1">
    <location>
        <begin position="1"/>
        <end position="20"/>
    </location>
</feature>
<dbReference type="EMBL" id="JARKHS020009331">
    <property type="protein sequence ID" value="KAK8779963.1"/>
    <property type="molecule type" value="Genomic_DNA"/>
</dbReference>
<dbReference type="AlphaFoldDB" id="A0AAQ4EZS7"/>
<accession>A0AAQ4EZS7</accession>
<dbReference type="Proteomes" id="UP001321473">
    <property type="component" value="Unassembled WGS sequence"/>
</dbReference>
<comment type="caution">
    <text evidence="2">The sequence shown here is derived from an EMBL/GenBank/DDBJ whole genome shotgun (WGS) entry which is preliminary data.</text>
</comment>
<organism evidence="2 3">
    <name type="scientific">Amblyomma americanum</name>
    <name type="common">Lone star tick</name>
    <dbReference type="NCBI Taxonomy" id="6943"/>
    <lineage>
        <taxon>Eukaryota</taxon>
        <taxon>Metazoa</taxon>
        <taxon>Ecdysozoa</taxon>
        <taxon>Arthropoda</taxon>
        <taxon>Chelicerata</taxon>
        <taxon>Arachnida</taxon>
        <taxon>Acari</taxon>
        <taxon>Parasitiformes</taxon>
        <taxon>Ixodida</taxon>
        <taxon>Ixodoidea</taxon>
        <taxon>Ixodidae</taxon>
        <taxon>Amblyomminae</taxon>
        <taxon>Amblyomma</taxon>
    </lineage>
</organism>